<dbReference type="EMBL" id="WIXE01002441">
    <property type="protein sequence ID" value="KAK5984801.1"/>
    <property type="molecule type" value="Genomic_DNA"/>
</dbReference>
<gene>
    <name evidence="1" type="ORF">GCK32_009367</name>
</gene>
<dbReference type="AlphaFoldDB" id="A0AAN8FQU1"/>
<dbReference type="Proteomes" id="UP001331761">
    <property type="component" value="Unassembled WGS sequence"/>
</dbReference>
<comment type="caution">
    <text evidence="1">The sequence shown here is derived from an EMBL/GenBank/DDBJ whole genome shotgun (WGS) entry which is preliminary data.</text>
</comment>
<organism evidence="1 2">
    <name type="scientific">Trichostrongylus colubriformis</name>
    <name type="common">Black scour worm</name>
    <dbReference type="NCBI Taxonomy" id="6319"/>
    <lineage>
        <taxon>Eukaryota</taxon>
        <taxon>Metazoa</taxon>
        <taxon>Ecdysozoa</taxon>
        <taxon>Nematoda</taxon>
        <taxon>Chromadorea</taxon>
        <taxon>Rhabditida</taxon>
        <taxon>Rhabditina</taxon>
        <taxon>Rhabditomorpha</taxon>
        <taxon>Strongyloidea</taxon>
        <taxon>Trichostrongylidae</taxon>
        <taxon>Trichostrongylus</taxon>
    </lineage>
</organism>
<protein>
    <submittedName>
        <fullName evidence="1">Uncharacterized protein</fullName>
    </submittedName>
</protein>
<accession>A0AAN8FQU1</accession>
<evidence type="ECO:0000313" key="1">
    <source>
        <dbReference type="EMBL" id="KAK5984801.1"/>
    </source>
</evidence>
<name>A0AAN8FQU1_TRICO</name>
<evidence type="ECO:0000313" key="2">
    <source>
        <dbReference type="Proteomes" id="UP001331761"/>
    </source>
</evidence>
<sequence>MAEDLPMESIDDMPELIDVDLPAQLPSLIEQNTIESTNQKEEFQKLPCLSVMPYALTPIPAFVRINENVSEAIKWARVVCVLFESHSPQRKAMPGLFFGLL</sequence>
<reference evidence="1 2" key="1">
    <citation type="submission" date="2019-10" db="EMBL/GenBank/DDBJ databases">
        <title>Assembly and Annotation for the nematode Trichostrongylus colubriformis.</title>
        <authorList>
            <person name="Martin J."/>
        </authorList>
    </citation>
    <scope>NUCLEOTIDE SEQUENCE [LARGE SCALE GENOMIC DNA]</scope>
    <source>
        <strain evidence="1">G859</strain>
        <tissue evidence="1">Whole worm</tissue>
    </source>
</reference>
<keyword evidence="2" id="KW-1185">Reference proteome</keyword>
<proteinExistence type="predicted"/>